<gene>
    <name evidence="1" type="ORF">DHETER_LOCUS8107</name>
</gene>
<feature type="non-terminal residue" evidence="1">
    <location>
        <position position="1"/>
    </location>
</feature>
<evidence type="ECO:0000313" key="2">
    <source>
        <dbReference type="Proteomes" id="UP000789702"/>
    </source>
</evidence>
<accession>A0ACA9N295</accession>
<name>A0ACA9N295_9GLOM</name>
<sequence>SDAIIRAGEGQNMREFRAHSLILNARSTYFKRSFYLFQSCFFC</sequence>
<proteinExistence type="predicted"/>
<dbReference type="Proteomes" id="UP000789702">
    <property type="component" value="Unassembled WGS sequence"/>
</dbReference>
<protein>
    <submittedName>
        <fullName evidence="1">3001_t:CDS:1</fullName>
    </submittedName>
</protein>
<keyword evidence="2" id="KW-1185">Reference proteome</keyword>
<comment type="caution">
    <text evidence="1">The sequence shown here is derived from an EMBL/GenBank/DDBJ whole genome shotgun (WGS) entry which is preliminary data.</text>
</comment>
<evidence type="ECO:0000313" key="1">
    <source>
        <dbReference type="EMBL" id="CAG8623375.1"/>
    </source>
</evidence>
<reference evidence="1" key="1">
    <citation type="submission" date="2021-06" db="EMBL/GenBank/DDBJ databases">
        <authorList>
            <person name="Kallberg Y."/>
            <person name="Tangrot J."/>
            <person name="Rosling A."/>
        </authorList>
    </citation>
    <scope>NUCLEOTIDE SEQUENCE</scope>
    <source>
        <strain evidence="1">IL203A</strain>
    </source>
</reference>
<dbReference type="EMBL" id="CAJVPU010012417">
    <property type="protein sequence ID" value="CAG8623375.1"/>
    <property type="molecule type" value="Genomic_DNA"/>
</dbReference>
<organism evidence="1 2">
    <name type="scientific">Dentiscutata heterogama</name>
    <dbReference type="NCBI Taxonomy" id="1316150"/>
    <lineage>
        <taxon>Eukaryota</taxon>
        <taxon>Fungi</taxon>
        <taxon>Fungi incertae sedis</taxon>
        <taxon>Mucoromycota</taxon>
        <taxon>Glomeromycotina</taxon>
        <taxon>Glomeromycetes</taxon>
        <taxon>Diversisporales</taxon>
        <taxon>Gigasporaceae</taxon>
        <taxon>Dentiscutata</taxon>
    </lineage>
</organism>